<comment type="caution">
    <text evidence="2">The sequence shown here is derived from an EMBL/GenBank/DDBJ whole genome shotgun (WGS) entry which is preliminary data.</text>
</comment>
<reference evidence="2" key="1">
    <citation type="journal article" date="2014" name="Int. J. Syst. Evol. Microbiol.">
        <title>Complete genome sequence of Corynebacterium casei LMG S-19264T (=DSM 44701T), isolated from a smear-ripened cheese.</title>
        <authorList>
            <consortium name="US DOE Joint Genome Institute (JGI-PGF)"/>
            <person name="Walter F."/>
            <person name="Albersmeier A."/>
            <person name="Kalinowski J."/>
            <person name="Ruckert C."/>
        </authorList>
    </citation>
    <scope>NUCLEOTIDE SEQUENCE</scope>
    <source>
        <strain evidence="2">KCTC 42651</strain>
    </source>
</reference>
<dbReference type="AlphaFoldDB" id="A0A919CQS0"/>
<proteinExistence type="predicted"/>
<feature type="chain" id="PRO_5037918375" description="Lipoprotein" evidence="1">
    <location>
        <begin position="27"/>
        <end position="175"/>
    </location>
</feature>
<evidence type="ECO:0000313" key="2">
    <source>
        <dbReference type="EMBL" id="GHD56516.1"/>
    </source>
</evidence>
<feature type="signal peptide" evidence="1">
    <location>
        <begin position="1"/>
        <end position="26"/>
    </location>
</feature>
<dbReference type="Proteomes" id="UP000630353">
    <property type="component" value="Unassembled WGS sequence"/>
</dbReference>
<accession>A0A919CQS0</accession>
<dbReference type="PROSITE" id="PS51257">
    <property type="entry name" value="PROKAR_LIPOPROTEIN"/>
    <property type="match status" value="1"/>
</dbReference>
<name>A0A919CQS0_9PROT</name>
<evidence type="ECO:0000256" key="1">
    <source>
        <dbReference type="SAM" id="SignalP"/>
    </source>
</evidence>
<evidence type="ECO:0008006" key="4">
    <source>
        <dbReference type="Google" id="ProtNLM"/>
    </source>
</evidence>
<organism evidence="2 3">
    <name type="scientific">Thalassobaculum fulvum</name>
    <dbReference type="NCBI Taxonomy" id="1633335"/>
    <lineage>
        <taxon>Bacteria</taxon>
        <taxon>Pseudomonadati</taxon>
        <taxon>Pseudomonadota</taxon>
        <taxon>Alphaproteobacteria</taxon>
        <taxon>Rhodospirillales</taxon>
        <taxon>Thalassobaculaceae</taxon>
        <taxon>Thalassobaculum</taxon>
    </lineage>
</organism>
<keyword evidence="1" id="KW-0732">Signal</keyword>
<reference evidence="2" key="2">
    <citation type="submission" date="2020-09" db="EMBL/GenBank/DDBJ databases">
        <authorList>
            <person name="Sun Q."/>
            <person name="Kim S."/>
        </authorList>
    </citation>
    <scope>NUCLEOTIDE SEQUENCE</scope>
    <source>
        <strain evidence="2">KCTC 42651</strain>
    </source>
</reference>
<keyword evidence="3" id="KW-1185">Reference proteome</keyword>
<evidence type="ECO:0000313" key="3">
    <source>
        <dbReference type="Proteomes" id="UP000630353"/>
    </source>
</evidence>
<sequence>MRRFALATLSAALVPLALSLAGCASDAPPPPCPPAGTPAPLDSFTQFAPGGGRDLTEVRFSGRISSVQTICEYDEKGVDIDLAVDIRVERGPADKSRQADLQYFVAVEDGPGNITAKQVFDVAVPFEGNSRRLARREELSLRIPTPADRGFRQTRVLVGFQLSPEQLEFNRRQRP</sequence>
<gene>
    <name evidence="2" type="ORF">GCM10017083_36610</name>
</gene>
<dbReference type="EMBL" id="BMZS01000009">
    <property type="protein sequence ID" value="GHD56516.1"/>
    <property type="molecule type" value="Genomic_DNA"/>
</dbReference>
<protein>
    <recommendedName>
        <fullName evidence="4">Lipoprotein</fullName>
    </recommendedName>
</protein>